<protein>
    <recommendedName>
        <fullName evidence="3">ACT domain-containing protein</fullName>
    </recommendedName>
</protein>
<name>A0A540MDR8_MALBA</name>
<evidence type="ECO:0008006" key="3">
    <source>
        <dbReference type="Google" id="ProtNLM"/>
    </source>
</evidence>
<keyword evidence="2" id="KW-1185">Reference proteome</keyword>
<evidence type="ECO:0000313" key="2">
    <source>
        <dbReference type="Proteomes" id="UP000315295"/>
    </source>
</evidence>
<gene>
    <name evidence="1" type="ORF">C1H46_017586</name>
</gene>
<organism evidence="1 2">
    <name type="scientific">Malus baccata</name>
    <name type="common">Siberian crab apple</name>
    <name type="synonym">Pyrus baccata</name>
    <dbReference type="NCBI Taxonomy" id="106549"/>
    <lineage>
        <taxon>Eukaryota</taxon>
        <taxon>Viridiplantae</taxon>
        <taxon>Streptophyta</taxon>
        <taxon>Embryophyta</taxon>
        <taxon>Tracheophyta</taxon>
        <taxon>Spermatophyta</taxon>
        <taxon>Magnoliopsida</taxon>
        <taxon>eudicotyledons</taxon>
        <taxon>Gunneridae</taxon>
        <taxon>Pentapetalae</taxon>
        <taxon>rosids</taxon>
        <taxon>fabids</taxon>
        <taxon>Rosales</taxon>
        <taxon>Rosaceae</taxon>
        <taxon>Amygdaloideae</taxon>
        <taxon>Maleae</taxon>
        <taxon>Malus</taxon>
    </lineage>
</organism>
<evidence type="ECO:0000313" key="1">
    <source>
        <dbReference type="EMBL" id="TQD96854.1"/>
    </source>
</evidence>
<dbReference type="Proteomes" id="UP000315295">
    <property type="component" value="Unassembled WGS sequence"/>
</dbReference>
<proteinExistence type="predicted"/>
<comment type="caution">
    <text evidence="1">The sequence shown here is derived from an EMBL/GenBank/DDBJ whole genome shotgun (WGS) entry which is preliminary data.</text>
</comment>
<accession>A0A540MDR8</accession>
<dbReference type="AlphaFoldDB" id="A0A540MDR8"/>
<reference evidence="1 2" key="1">
    <citation type="journal article" date="2019" name="G3 (Bethesda)">
        <title>Sequencing of a Wild Apple (Malus baccata) Genome Unravels the Differences Between Cultivated and Wild Apple Species Regarding Disease Resistance and Cold Tolerance.</title>
        <authorList>
            <person name="Chen X."/>
        </authorList>
    </citation>
    <scope>NUCLEOTIDE SEQUENCE [LARGE SCALE GENOMIC DNA]</scope>
    <source>
        <strain evidence="2">cv. Shandingzi</strain>
        <tissue evidence="1">Leaves</tissue>
    </source>
</reference>
<sequence>MRSQLGSSNSDIGAIAAENAVMTGSRLPVLELRDSGSCIEVMLISGLNKNFMFYEVIRVLEEQGAEVVSASFSTVGDKVFHSVHAQVKISRVGVETSTVWQRLQDLLY</sequence>
<dbReference type="EMBL" id="VIEB01000285">
    <property type="protein sequence ID" value="TQD96854.1"/>
    <property type="molecule type" value="Genomic_DNA"/>
</dbReference>
<dbReference type="STRING" id="106549.A0A540MDR8"/>